<protein>
    <submittedName>
        <fullName evidence="1">Uncharacterized protein</fullName>
    </submittedName>
</protein>
<dbReference type="PANTHER" id="PTHR34605:SF4">
    <property type="entry name" value="DNA ADENINE METHYLTRANSFERASE"/>
    <property type="match status" value="1"/>
</dbReference>
<dbReference type="PANTHER" id="PTHR34605">
    <property type="entry name" value="PHAGE_INTEGRASE DOMAIN-CONTAINING PROTEIN"/>
    <property type="match status" value="1"/>
</dbReference>
<dbReference type="SUPFAM" id="SSF47823">
    <property type="entry name" value="lambda integrase-like, N-terminal domain"/>
    <property type="match status" value="1"/>
</dbReference>
<comment type="caution">
    <text evidence="1">The sequence shown here is derived from an EMBL/GenBank/DDBJ whole genome shotgun (WGS) entry which is preliminary data.</text>
</comment>
<gene>
    <name evidence="1" type="ORF">P5673_020451</name>
</gene>
<evidence type="ECO:0000313" key="1">
    <source>
        <dbReference type="EMBL" id="KAK2557345.1"/>
    </source>
</evidence>
<dbReference type="InterPro" id="IPR052925">
    <property type="entry name" value="Phage_Integrase-like_Recomb"/>
</dbReference>
<reference evidence="1" key="2">
    <citation type="journal article" date="2023" name="Science">
        <title>Genomic signatures of disease resistance in endangered staghorn corals.</title>
        <authorList>
            <person name="Vollmer S.V."/>
            <person name="Selwyn J.D."/>
            <person name="Despard B.A."/>
            <person name="Roesel C.L."/>
        </authorList>
    </citation>
    <scope>NUCLEOTIDE SEQUENCE</scope>
    <source>
        <strain evidence="1">K2</strain>
    </source>
</reference>
<name>A0AAD9V1J5_ACRCE</name>
<dbReference type="AlphaFoldDB" id="A0AAD9V1J5"/>
<dbReference type="Proteomes" id="UP001249851">
    <property type="component" value="Unassembled WGS sequence"/>
</dbReference>
<organism evidence="1 2">
    <name type="scientific">Acropora cervicornis</name>
    <name type="common">Staghorn coral</name>
    <dbReference type="NCBI Taxonomy" id="6130"/>
    <lineage>
        <taxon>Eukaryota</taxon>
        <taxon>Metazoa</taxon>
        <taxon>Cnidaria</taxon>
        <taxon>Anthozoa</taxon>
        <taxon>Hexacorallia</taxon>
        <taxon>Scleractinia</taxon>
        <taxon>Astrocoeniina</taxon>
        <taxon>Acroporidae</taxon>
        <taxon>Acropora</taxon>
    </lineage>
</organism>
<reference evidence="1" key="1">
    <citation type="journal article" date="2023" name="G3 (Bethesda)">
        <title>Whole genome assembly and annotation of the endangered Caribbean coral Acropora cervicornis.</title>
        <authorList>
            <person name="Selwyn J.D."/>
            <person name="Vollmer S.V."/>
        </authorList>
    </citation>
    <scope>NUCLEOTIDE SEQUENCE</scope>
    <source>
        <strain evidence="1">K2</strain>
    </source>
</reference>
<sequence>MALQCQVKDAFSATQDKSDAKKVQALITWRIRENKKKKSSMLGVIFSPKCECPLLYLGPPVPEILIGMCSSQGSGANSLPHSRIICSHGLAASRKQRLHQKRKSAEDFSSYRFFYELSKTDQFRDGACVAISWSNQEGIFSNALLPQRLILMRICRCLELYRLLDLLPKSGVKARATAEPRRSLRTLLKTYQTLRAGGATAAANAGINDRYFKRHGRWLSENAKECNVAVHLPRKRSRASQSFPYSTPESACYGINWTHNLYGFPSPCGSKLVRNVLEAVKRELAKPAVKKESVTLEMISSICNRFAGPNANLPDLRLAAICVTAYSAFLRYNELASLRCCDTKADVYGDCAHVLLAKSDSVSCPFHLLNRYVSAAI</sequence>
<evidence type="ECO:0000313" key="2">
    <source>
        <dbReference type="Proteomes" id="UP001249851"/>
    </source>
</evidence>
<keyword evidence="2" id="KW-1185">Reference proteome</keyword>
<accession>A0AAD9V1J5</accession>
<proteinExistence type="predicted"/>
<dbReference type="EMBL" id="JARQWQ010000050">
    <property type="protein sequence ID" value="KAK2557345.1"/>
    <property type="molecule type" value="Genomic_DNA"/>
</dbReference>